<reference evidence="3" key="1">
    <citation type="journal article" date="2019" name="Nat. Commun.">
        <title>The genome of broomcorn millet.</title>
        <authorList>
            <person name="Zou C."/>
            <person name="Miki D."/>
            <person name="Li D."/>
            <person name="Tang Q."/>
            <person name="Xiao L."/>
            <person name="Rajput S."/>
            <person name="Deng P."/>
            <person name="Jia W."/>
            <person name="Huang R."/>
            <person name="Zhang M."/>
            <person name="Sun Y."/>
            <person name="Hu J."/>
            <person name="Fu X."/>
            <person name="Schnable P.S."/>
            <person name="Li F."/>
            <person name="Zhang H."/>
            <person name="Feng B."/>
            <person name="Zhu X."/>
            <person name="Liu R."/>
            <person name="Schnable J.C."/>
            <person name="Zhu J.-K."/>
            <person name="Zhang H."/>
        </authorList>
    </citation>
    <scope>NUCLEOTIDE SEQUENCE [LARGE SCALE GENOMIC DNA]</scope>
</reference>
<comment type="caution">
    <text evidence="2">The sequence shown here is derived from an EMBL/GenBank/DDBJ whole genome shotgun (WGS) entry which is preliminary data.</text>
</comment>
<evidence type="ECO:0000313" key="3">
    <source>
        <dbReference type="Proteomes" id="UP000275267"/>
    </source>
</evidence>
<protein>
    <submittedName>
        <fullName evidence="2">Uncharacterized protein</fullName>
    </submittedName>
</protein>
<dbReference type="PANTHER" id="PTHR33167">
    <property type="entry name" value="TRANSCRIPTION FACTOR, PUTATIVE (DUF863)-RELATED"/>
    <property type="match status" value="1"/>
</dbReference>
<feature type="region of interest" description="Disordered" evidence="1">
    <location>
        <begin position="190"/>
        <end position="226"/>
    </location>
</feature>
<keyword evidence="3" id="KW-1185">Reference proteome</keyword>
<dbReference type="STRING" id="4540.A0A3L6TSK4"/>
<evidence type="ECO:0000313" key="2">
    <source>
        <dbReference type="EMBL" id="RLN43323.1"/>
    </source>
</evidence>
<dbReference type="Proteomes" id="UP000275267">
    <property type="component" value="Unassembled WGS sequence"/>
</dbReference>
<sequence>MADSSSSCVVLGGGVSDHGAHAATSPQIMPLSPDSPAWMLMRELSGQTHIPPRQRAYAQFRIPPLLIHRARFCCYNMSRYHLKQYEKEHMKMAMLKQEETFRQQVQELHRLYRVQKLLMTDAANAAAMPAATRCDLEDERRAAENHAGSSKSWDDAYPEQGKAATPQLGLQESELELTLSLRCFGTPGRKAAEKEASSSVDSRTSISSSSTESGSPARRVALPAPSLIGSAAAGGVRQRLEQQDGLQQPPWLHKCLNLAR</sequence>
<feature type="compositionally biased region" description="Low complexity" evidence="1">
    <location>
        <begin position="197"/>
        <end position="215"/>
    </location>
</feature>
<dbReference type="PANTHER" id="PTHR33167:SF26">
    <property type="entry name" value="EXPRESSED PROTEIN"/>
    <property type="match status" value="1"/>
</dbReference>
<proteinExistence type="predicted"/>
<evidence type="ECO:0000256" key="1">
    <source>
        <dbReference type="SAM" id="MobiDB-lite"/>
    </source>
</evidence>
<dbReference type="EMBL" id="PQIB02000001">
    <property type="protein sequence ID" value="RLN43323.1"/>
    <property type="molecule type" value="Genomic_DNA"/>
</dbReference>
<organism evidence="2 3">
    <name type="scientific">Panicum miliaceum</name>
    <name type="common">Proso millet</name>
    <name type="synonym">Broomcorn millet</name>
    <dbReference type="NCBI Taxonomy" id="4540"/>
    <lineage>
        <taxon>Eukaryota</taxon>
        <taxon>Viridiplantae</taxon>
        <taxon>Streptophyta</taxon>
        <taxon>Embryophyta</taxon>
        <taxon>Tracheophyta</taxon>
        <taxon>Spermatophyta</taxon>
        <taxon>Magnoliopsida</taxon>
        <taxon>Liliopsida</taxon>
        <taxon>Poales</taxon>
        <taxon>Poaceae</taxon>
        <taxon>PACMAD clade</taxon>
        <taxon>Panicoideae</taxon>
        <taxon>Panicodae</taxon>
        <taxon>Paniceae</taxon>
        <taxon>Panicinae</taxon>
        <taxon>Panicum</taxon>
        <taxon>Panicum sect. Panicum</taxon>
    </lineage>
</organism>
<feature type="region of interest" description="Disordered" evidence="1">
    <location>
        <begin position="139"/>
        <end position="163"/>
    </location>
</feature>
<accession>A0A3L6TSK4</accession>
<dbReference type="OrthoDB" id="666348at2759"/>
<gene>
    <name evidence="2" type="ORF">C2845_PM01G18880</name>
</gene>
<name>A0A3L6TSK4_PANMI</name>
<dbReference type="AlphaFoldDB" id="A0A3L6TSK4"/>